<gene>
    <name evidence="2" type="ORF">G3I67_09570</name>
</gene>
<evidence type="ECO:0000313" key="2">
    <source>
        <dbReference type="EMBL" id="NDY83479.1"/>
    </source>
</evidence>
<feature type="transmembrane region" description="Helical" evidence="1">
    <location>
        <begin position="189"/>
        <end position="217"/>
    </location>
</feature>
<feature type="transmembrane region" description="Helical" evidence="1">
    <location>
        <begin position="237"/>
        <end position="258"/>
    </location>
</feature>
<protein>
    <recommendedName>
        <fullName evidence="3">Glycosyltransferase RgtA/B/C/D-like domain-containing protein</fullName>
    </recommendedName>
</protein>
<feature type="transmembrane region" description="Helical" evidence="1">
    <location>
        <begin position="322"/>
        <end position="343"/>
    </location>
</feature>
<feature type="transmembrane region" description="Helical" evidence="1">
    <location>
        <begin position="295"/>
        <end position="310"/>
    </location>
</feature>
<reference evidence="2" key="1">
    <citation type="submission" date="2020-02" db="EMBL/GenBank/DDBJ databases">
        <authorList>
            <person name="Chen W.-M."/>
        </authorList>
    </citation>
    <scope>NUCLEOTIDE SEQUENCE</scope>
    <source>
        <strain evidence="2">NBD-18</strain>
    </source>
</reference>
<dbReference type="EMBL" id="JAAGRN010000005">
    <property type="protein sequence ID" value="NDY83479.1"/>
    <property type="molecule type" value="Genomic_DNA"/>
</dbReference>
<dbReference type="AlphaFoldDB" id="A0A6B2R297"/>
<evidence type="ECO:0008006" key="3">
    <source>
        <dbReference type="Google" id="ProtNLM"/>
    </source>
</evidence>
<name>A0A6B2R297_9BURK</name>
<organism evidence="2">
    <name type="scientific">Sheuella amnicola</name>
    <dbReference type="NCBI Taxonomy" id="2707330"/>
    <lineage>
        <taxon>Bacteria</taxon>
        <taxon>Pseudomonadati</taxon>
        <taxon>Pseudomonadota</taxon>
        <taxon>Betaproteobacteria</taxon>
        <taxon>Burkholderiales</taxon>
        <taxon>Alcaligenaceae</taxon>
        <taxon>Sheuella</taxon>
    </lineage>
</organism>
<feature type="transmembrane region" description="Helical" evidence="1">
    <location>
        <begin position="25"/>
        <end position="49"/>
    </location>
</feature>
<proteinExistence type="predicted"/>
<keyword evidence="1" id="KW-0812">Transmembrane</keyword>
<sequence>MNIKKNKLNDISSFLIKERTRRNRLIYTWCTNSILFIISVALLALYIPYAKPIWIDEFLHFALGGFESTVEVLKVIDKTTKTFNHGQTGFYMLIDYYLLKIFGANAFAMRLPSLISGCLLIIAGIIFLRAKKIGLIGQIAYVVALFGQVNLMNYIGEARPYMPLASSVVGVLAYYSITEDNRDKAIVNILGWSSVLWGALMHPYFILYWFAVCIFSIWSKWFNNQKRLKMKELANLINVQLACTVLVLTIGLGSLTWLRTRTEIFKFDPFQWITQTLWVEFTAFSHFAFISNARIYISLAVFCPLIYVILPRKNKINIKEFVEPSIMIIGALIISSLLAFISYTQSYWILPRQWIASQAIVVLGYAWIVGIVMKKVEKINKIISVVSGLLIMGYLMAEVEPKVKIKVIEKIEDIKKNKLFENNEAINKKNITIPTSNDEWVMLARKNIKQGGVVWPVFRSYYEITK</sequence>
<feature type="transmembrane region" description="Helical" evidence="1">
    <location>
        <begin position="355"/>
        <end position="372"/>
    </location>
</feature>
<feature type="transmembrane region" description="Helical" evidence="1">
    <location>
        <begin position="135"/>
        <end position="155"/>
    </location>
</feature>
<comment type="caution">
    <text evidence="2">The sequence shown here is derived from an EMBL/GenBank/DDBJ whole genome shotgun (WGS) entry which is preliminary data.</text>
</comment>
<accession>A0A6B2R297</accession>
<dbReference type="RefSeq" id="WP_163654674.1">
    <property type="nucleotide sequence ID" value="NZ_JAAGRN010000005.1"/>
</dbReference>
<keyword evidence="1" id="KW-1133">Transmembrane helix</keyword>
<feature type="transmembrane region" description="Helical" evidence="1">
    <location>
        <begin position="107"/>
        <end position="128"/>
    </location>
</feature>
<evidence type="ECO:0000256" key="1">
    <source>
        <dbReference type="SAM" id="Phobius"/>
    </source>
</evidence>
<keyword evidence="1" id="KW-0472">Membrane</keyword>